<evidence type="ECO:0000256" key="2">
    <source>
        <dbReference type="ARBA" id="ARBA00006005"/>
    </source>
</evidence>
<feature type="coiled-coil region" evidence="12">
    <location>
        <begin position="945"/>
        <end position="1021"/>
    </location>
</feature>
<keyword evidence="4" id="KW-0132">Cell division</keyword>
<protein>
    <recommendedName>
        <fullName evidence="3">Structural maintenance of chromosomes protein 4</fullName>
    </recommendedName>
</protein>
<keyword evidence="16" id="KW-1185">Reference proteome</keyword>
<evidence type="ECO:0000256" key="5">
    <source>
        <dbReference type="ARBA" id="ARBA00022741"/>
    </source>
</evidence>
<dbReference type="Gene3D" id="3.30.70.1620">
    <property type="match status" value="1"/>
</dbReference>
<dbReference type="FunFam" id="3.40.50.300:FF:000481">
    <property type="entry name" value="Structural maintenance of chromosomes 4"/>
    <property type="match status" value="1"/>
</dbReference>
<proteinExistence type="inferred from homology"/>
<dbReference type="PANTHER" id="PTHR18937:SF172">
    <property type="entry name" value="STRUCTURAL MAINTENANCE OF CHROMOSOMES PROTEIN"/>
    <property type="match status" value="1"/>
</dbReference>
<dbReference type="Proteomes" id="UP000024404">
    <property type="component" value="Unassembled WGS sequence"/>
</dbReference>
<evidence type="ECO:0000256" key="3">
    <source>
        <dbReference type="ARBA" id="ARBA00018693"/>
    </source>
</evidence>
<dbReference type="GO" id="GO:0007076">
    <property type="term" value="P:mitotic chromosome condensation"/>
    <property type="evidence" value="ECO:0007669"/>
    <property type="project" value="TreeGrafter"/>
</dbReference>
<dbReference type="GO" id="GO:0051301">
    <property type="term" value="P:cell division"/>
    <property type="evidence" value="ECO:0007669"/>
    <property type="project" value="UniProtKB-KW"/>
</dbReference>
<feature type="region of interest" description="Disordered" evidence="13">
    <location>
        <begin position="1403"/>
        <end position="1477"/>
    </location>
</feature>
<evidence type="ECO:0000256" key="6">
    <source>
        <dbReference type="ARBA" id="ARBA00022776"/>
    </source>
</evidence>
<keyword evidence="10" id="KW-0539">Nucleus</keyword>
<dbReference type="Pfam" id="PF06470">
    <property type="entry name" value="SMC_hinge"/>
    <property type="match status" value="1"/>
</dbReference>
<dbReference type="GO" id="GO:0000796">
    <property type="term" value="C:condensin complex"/>
    <property type="evidence" value="ECO:0007669"/>
    <property type="project" value="TreeGrafter"/>
</dbReference>
<dbReference type="EMBL" id="CMVM020000073">
    <property type="status" value="NOT_ANNOTATED_CDS"/>
    <property type="molecule type" value="Genomic_DNA"/>
</dbReference>
<dbReference type="SUPFAM" id="SSF52540">
    <property type="entry name" value="P-loop containing nucleoside triphosphate hydrolases"/>
    <property type="match status" value="1"/>
</dbReference>
<dbReference type="InterPro" id="IPR027417">
    <property type="entry name" value="P-loop_NTPase"/>
</dbReference>
<dbReference type="SMART" id="SM00968">
    <property type="entry name" value="SMC_hinge"/>
    <property type="match status" value="1"/>
</dbReference>
<dbReference type="Pfam" id="PF02463">
    <property type="entry name" value="SMC_N"/>
    <property type="match status" value="1"/>
</dbReference>
<feature type="coiled-coil region" evidence="12">
    <location>
        <begin position="348"/>
        <end position="445"/>
    </location>
</feature>
<evidence type="ECO:0000256" key="4">
    <source>
        <dbReference type="ARBA" id="ARBA00022618"/>
    </source>
</evidence>
<evidence type="ECO:0000256" key="10">
    <source>
        <dbReference type="ARBA" id="ARBA00023242"/>
    </source>
</evidence>
<keyword evidence="5" id="KW-0547">Nucleotide-binding</keyword>
<evidence type="ECO:0000313" key="16">
    <source>
        <dbReference type="Proteomes" id="UP000024404"/>
    </source>
</evidence>
<evidence type="ECO:0000256" key="7">
    <source>
        <dbReference type="ARBA" id="ARBA00022840"/>
    </source>
</evidence>
<dbReference type="PANTHER" id="PTHR18937">
    <property type="entry name" value="STRUCTURAL MAINTENANCE OF CHROMOSOMES SMC FAMILY MEMBER"/>
    <property type="match status" value="1"/>
</dbReference>
<dbReference type="Gene3D" id="1.20.1060.20">
    <property type="match status" value="1"/>
</dbReference>
<name>A0A8R1XUA7_ONCVO</name>
<dbReference type="SUPFAM" id="SSF75553">
    <property type="entry name" value="Smc hinge domain"/>
    <property type="match status" value="1"/>
</dbReference>
<dbReference type="GO" id="GO:0005524">
    <property type="term" value="F:ATP binding"/>
    <property type="evidence" value="ECO:0007669"/>
    <property type="project" value="UniProtKB-KW"/>
</dbReference>
<feature type="compositionally biased region" description="Polar residues" evidence="13">
    <location>
        <begin position="1404"/>
        <end position="1423"/>
    </location>
</feature>
<keyword evidence="11" id="KW-0131">Cell cycle</keyword>
<feature type="coiled-coil region" evidence="12">
    <location>
        <begin position="281"/>
        <end position="308"/>
    </location>
</feature>
<dbReference type="GO" id="GO:0005634">
    <property type="term" value="C:nucleus"/>
    <property type="evidence" value="ECO:0007669"/>
    <property type="project" value="UniProtKB-SubCell"/>
</dbReference>
<evidence type="ECO:0000256" key="8">
    <source>
        <dbReference type="ARBA" id="ARBA00023054"/>
    </source>
</evidence>
<evidence type="ECO:0000256" key="12">
    <source>
        <dbReference type="SAM" id="Coils"/>
    </source>
</evidence>
<comment type="subcellular location">
    <subcellularLocation>
        <location evidence="1">Nucleus</location>
    </subcellularLocation>
</comment>
<dbReference type="InterPro" id="IPR036277">
    <property type="entry name" value="SMC_hinge_sf"/>
</dbReference>
<keyword evidence="9" id="KW-0226">DNA condensation</keyword>
<accession>A0A8R1XUA7</accession>
<dbReference type="InterPro" id="IPR010935">
    <property type="entry name" value="SMC_hinge"/>
</dbReference>
<feature type="coiled-coil region" evidence="12">
    <location>
        <begin position="794"/>
        <end position="915"/>
    </location>
</feature>
<evidence type="ECO:0000259" key="14">
    <source>
        <dbReference type="SMART" id="SM00968"/>
    </source>
</evidence>
<evidence type="ECO:0000256" key="9">
    <source>
        <dbReference type="ARBA" id="ARBA00023067"/>
    </source>
</evidence>
<keyword evidence="8 12" id="KW-0175">Coiled coil</keyword>
<evidence type="ECO:0000256" key="11">
    <source>
        <dbReference type="ARBA" id="ARBA00023306"/>
    </source>
</evidence>
<evidence type="ECO:0000313" key="15">
    <source>
        <dbReference type="EnsemblMetazoa" id="OVOC2347.1"/>
    </source>
</evidence>
<dbReference type="OMA" id="CPALDNM"/>
<evidence type="ECO:0000256" key="13">
    <source>
        <dbReference type="SAM" id="MobiDB-lite"/>
    </source>
</evidence>
<dbReference type="EnsemblMetazoa" id="OVOC2347.2">
    <property type="protein sequence ID" value="OVOC2347.2"/>
    <property type="gene ID" value="WBGene00239156"/>
</dbReference>
<comment type="similarity">
    <text evidence="2">Belongs to the SMC family. SMC4 subfamily.</text>
</comment>
<feature type="compositionally biased region" description="Low complexity" evidence="13">
    <location>
        <begin position="1446"/>
        <end position="1464"/>
    </location>
</feature>
<dbReference type="FunFam" id="3.40.50.300:FF:000585">
    <property type="entry name" value="Structural maintenance of chromosomes 4"/>
    <property type="match status" value="1"/>
</dbReference>
<organism evidence="15 16">
    <name type="scientific">Onchocerca volvulus</name>
    <dbReference type="NCBI Taxonomy" id="6282"/>
    <lineage>
        <taxon>Eukaryota</taxon>
        <taxon>Metazoa</taxon>
        <taxon>Ecdysozoa</taxon>
        <taxon>Nematoda</taxon>
        <taxon>Chromadorea</taxon>
        <taxon>Rhabditida</taxon>
        <taxon>Spirurina</taxon>
        <taxon>Spiruromorpha</taxon>
        <taxon>Filarioidea</taxon>
        <taxon>Onchocercidae</taxon>
        <taxon>Onchocerca</taxon>
    </lineage>
</organism>
<dbReference type="Gene3D" id="1.10.287.1490">
    <property type="match status" value="1"/>
</dbReference>
<dbReference type="EnsemblMetazoa" id="OVOC2347.1">
    <property type="protein sequence ID" value="OVOC2347.1"/>
    <property type="gene ID" value="WBGene00239156"/>
</dbReference>
<sequence>MIAEMARGTLNCKLMLRKKDHQKMPASQLRGESANTAENAAATTAVKHNAGHMDVESDEDLRAQVRNDINEENLLNMEIPPMPEPIMSADGSGHRLMITSIDVENFKSYYGKHILGPFHQNFSAIIGPNGSGKSNVIDSLLFVFGYRASKIRSKKISVLIHSSAGRENISSCTVSVNFQKILDLPDGSYEIVPASQFTVSRTAFRDNSSKYTYNGKTMQFKDIAVLLRDVGIDLIHNRFLILQGEVEQIALMKPKALNENDDGMLEYLEDIIGSSRLKIPIETIQRKIDQLQEERSAQLNRTKFAEKEKNDAEGPMKNLIAELRVDNGITLTKNRLLQADRYKAKVELKADEEKKEEFEKDLEDTKKRQDEVLALQKNRKDEQKQLQRSFEKTQEEYEKTKQQLGELEQAEQKRKAELLRLNQRKKKLIDDIANEEKKISELKQVPTKAKSKLEEYREILSGIDDIIVQKQVEVDIHLKELQEETMKFQGPKKALEEQVGKLTAKEDDASSKLTLAQEALQLMRREEEVEKKKLSEIQTSLNDVKAVLESKINDLKKVKQAIPNIDKELHSAKLEMTNKQKEEAECTENVRQYMARFEQKRRTVEAFQSQNNVLKRLMAEKSSGNIPGIYGRLGDLGAIDEKYDVAISTTCRPLDYIVVDNVDTAQICVEFLRRENLGIASFLVLDKQEKLRPYMAKLTSTPENAPRLFDLIRVADPAVLPAFYFALRDTLIVDDITTATRIGMGGMKRYRVVTLKGEVVETSGSMTGGGRSEQRGRIGRSVKIDTSKESSEEVAELQKLLNVEQGRLNDLRNIIHQLDSRIMSLQTDYDRLKKNEQNLSNDIEPLKRKITDLEHRLEEQASRVKSVIVDEKDIQQKKAEVAELTEARDKALEAADEVRGKVAEINNKIQEVYDRIVGPYQKELDEVRAKKENASKGATKEQSVLNNAQRNMNKALSRKNDLETDQRETDEAIKELELTEDTQEGDINRLTKEKIQQEKLMKEAEGKVKEAFNKNSELDVEEVELKKKCADLTRSLLEHMRFLEHKQGKLVMIEGKIEALHFSYVKCLDRLPESLQSSEEEDDDYILQEAMKVEHEFFKKLKSGEIIVETDKDGIVRYKNIPEYSEEEIKNFNLQDMKFTLANLEKRKAGKVLNTNGLLEYVTKLERYDREVEALTDISAKRDKHRQFCEQLKKQRMNEFMDGFTRIGLALKEMYQMITLGGDASLDLVDSLDPFSEGVSFGVRPPKKSWKQITNLSGGEKTLSSLALVFALHHYRPTPLYVMDEIDAALDFRNVSIIGHYIKDRTKNAQFIIISLRNNMFELADRLIGIYKTFDCTKSVAIDPGSIRNIVKPLHMLEEMKKHKGKDGEKHVVDGEHEFQLRAKEICHVSALKTKIKVNARGSKASSVTTENLSVSRPPSNRDYNMMMEKRKHTSSSEKNIRILKSSQSSVSQETTSTISVSPPAKKKSPQKPEIPTWDVPQTITVRRSRAGSTVGQFLDDKIGDDVSNKNMKEKGGDNSGMKNVLAKDICSAVSQLDAEVIQSLNLQQSIANTVSDTDRLEQFARML</sequence>
<reference evidence="15" key="2">
    <citation type="submission" date="2022-06" db="UniProtKB">
        <authorList>
            <consortium name="EnsemblMetazoa"/>
        </authorList>
    </citation>
    <scope>IDENTIFICATION</scope>
</reference>
<dbReference type="FunFam" id="1.20.1060.20:FF:000003">
    <property type="entry name" value="Structural maintenance of chromosomes 4"/>
    <property type="match status" value="1"/>
</dbReference>
<reference evidence="16" key="1">
    <citation type="submission" date="2013-10" db="EMBL/GenBank/DDBJ databases">
        <title>Genome sequencing of Onchocerca volvulus.</title>
        <authorList>
            <person name="Cotton J."/>
            <person name="Tsai J."/>
            <person name="Stanley E."/>
            <person name="Tracey A."/>
            <person name="Holroyd N."/>
            <person name="Lustigman S."/>
            <person name="Berriman M."/>
        </authorList>
    </citation>
    <scope>NUCLEOTIDE SEQUENCE</scope>
</reference>
<dbReference type="Gene3D" id="3.40.50.300">
    <property type="entry name" value="P-loop containing nucleotide triphosphate hydrolases"/>
    <property type="match status" value="2"/>
</dbReference>
<keyword evidence="6" id="KW-0498">Mitosis</keyword>
<feature type="domain" description="SMC hinge" evidence="14">
    <location>
        <begin position="627"/>
        <end position="743"/>
    </location>
</feature>
<keyword evidence="7" id="KW-0067">ATP-binding</keyword>
<dbReference type="InterPro" id="IPR003395">
    <property type="entry name" value="RecF/RecN/SMC_N"/>
</dbReference>
<dbReference type="AlphaFoldDB" id="A0A8R1XUA7"/>
<evidence type="ECO:0000256" key="1">
    <source>
        <dbReference type="ARBA" id="ARBA00004123"/>
    </source>
</evidence>